<dbReference type="InterPro" id="IPR003500">
    <property type="entry name" value="RpiB_LacA_LacB"/>
</dbReference>
<dbReference type="PANTHER" id="PTHR43732:SF1">
    <property type="entry name" value="RIBOSE 5-PHOSPHATE ISOMERASE"/>
    <property type="match status" value="1"/>
</dbReference>
<evidence type="ECO:0000256" key="3">
    <source>
        <dbReference type="ARBA" id="ARBA00023235"/>
    </source>
</evidence>
<dbReference type="PIRSF" id="PIRSF005384">
    <property type="entry name" value="RpiB_LacA_B"/>
    <property type="match status" value="1"/>
</dbReference>
<comment type="similarity">
    <text evidence="1">Belongs to the LacAB/RpiB family.</text>
</comment>
<dbReference type="GO" id="GO:0016861">
    <property type="term" value="F:intramolecular oxidoreductase activity, interconverting aldoses and ketoses"/>
    <property type="evidence" value="ECO:0007669"/>
    <property type="project" value="UniProtKB-ARBA"/>
</dbReference>
<dbReference type="PANTHER" id="PTHR43732">
    <property type="entry name" value="RIBOSE 5-PHOSPHATE ISOMERASE-RELATED"/>
    <property type="match status" value="1"/>
</dbReference>
<reference evidence="4 5" key="1">
    <citation type="submission" date="2019-03" db="EMBL/GenBank/DDBJ databases">
        <title>Diversity of the mouse oral microbiome.</title>
        <authorList>
            <person name="Joseph S."/>
            <person name="Aduse-Opoku J."/>
            <person name="Curtis M."/>
            <person name="Wade W."/>
            <person name="Hashim A."/>
        </authorList>
    </citation>
    <scope>NUCLEOTIDE SEQUENCE [LARGE SCALE GENOMIC DNA]</scope>
    <source>
        <strain evidence="4 5">WM131</strain>
    </source>
</reference>
<proteinExistence type="inferred from homology"/>
<dbReference type="NCBIfam" id="NF004051">
    <property type="entry name" value="PRK05571.1"/>
    <property type="match status" value="1"/>
</dbReference>
<evidence type="ECO:0000313" key="4">
    <source>
        <dbReference type="EMBL" id="TFU97213.1"/>
    </source>
</evidence>
<dbReference type="Proteomes" id="UP000297253">
    <property type="component" value="Unassembled WGS sequence"/>
</dbReference>
<protein>
    <submittedName>
        <fullName evidence="4">RpiB/LacA/LacB family sugar-phosphate isomerase</fullName>
    </submittedName>
</protein>
<dbReference type="RefSeq" id="WP_135182478.1">
    <property type="nucleotide sequence ID" value="NZ_JADGKZ010000014.1"/>
</dbReference>
<evidence type="ECO:0000256" key="2">
    <source>
        <dbReference type="ARBA" id="ARBA00022736"/>
    </source>
</evidence>
<accession>A0A4Y9J860</accession>
<dbReference type="SUPFAM" id="SSF89623">
    <property type="entry name" value="Ribose/Galactose isomerase RpiB/AlsB"/>
    <property type="match status" value="1"/>
</dbReference>
<keyword evidence="3 4" id="KW-0413">Isomerase</keyword>
<dbReference type="Gene3D" id="3.40.1400.10">
    <property type="entry name" value="Sugar-phosphate isomerase, RpiB/LacA/LacB"/>
    <property type="match status" value="1"/>
</dbReference>
<evidence type="ECO:0000256" key="1">
    <source>
        <dbReference type="ARBA" id="ARBA00008754"/>
    </source>
</evidence>
<comment type="caution">
    <text evidence="4">The sequence shown here is derived from an EMBL/GenBank/DDBJ whole genome shotgun (WGS) entry which is preliminary data.</text>
</comment>
<dbReference type="EMBL" id="SPPD01000014">
    <property type="protein sequence ID" value="TFU97213.1"/>
    <property type="molecule type" value="Genomic_DNA"/>
</dbReference>
<dbReference type="Pfam" id="PF02502">
    <property type="entry name" value="LacAB_rpiB"/>
    <property type="match status" value="1"/>
</dbReference>
<dbReference type="NCBIfam" id="TIGR00689">
    <property type="entry name" value="rpiB_lacA_lacB"/>
    <property type="match status" value="1"/>
</dbReference>
<dbReference type="STRING" id="1432788.BU202_03050"/>
<dbReference type="AlphaFoldDB" id="A0A4Y9J860"/>
<dbReference type="GO" id="GO:0005988">
    <property type="term" value="P:lactose metabolic process"/>
    <property type="evidence" value="ECO:0007669"/>
    <property type="project" value="UniProtKB-KW"/>
</dbReference>
<gene>
    <name evidence="4" type="ORF">E4T82_08885</name>
</gene>
<dbReference type="InterPro" id="IPR036569">
    <property type="entry name" value="RpiB_LacA_LacB_sf"/>
</dbReference>
<organism evidence="4 5">
    <name type="scientific">Streptococcus cuniculi</name>
    <dbReference type="NCBI Taxonomy" id="1432788"/>
    <lineage>
        <taxon>Bacteria</taxon>
        <taxon>Bacillati</taxon>
        <taxon>Bacillota</taxon>
        <taxon>Bacilli</taxon>
        <taxon>Lactobacillales</taxon>
        <taxon>Streptococcaceae</taxon>
        <taxon>Streptococcus</taxon>
    </lineage>
</organism>
<dbReference type="OrthoDB" id="1778624at2"/>
<keyword evidence="2" id="KW-0423">Lactose metabolism</keyword>
<dbReference type="InterPro" id="IPR051812">
    <property type="entry name" value="SPI_LacAB/RpiB"/>
</dbReference>
<sequence>MKVGIGADNNAYGLKEFIKTVLGSHGYDVEDYGCYSEDSIDYPGIAEKVSNGILAGEVQKGILLCGTGIGMAMAANKIKGIRAAQVHDIYSAKRAELSNNAHIITIGSKVVGRDLAAELVLTFLGQHFVESPSSKKIAQVMELENRC</sequence>
<evidence type="ECO:0000313" key="5">
    <source>
        <dbReference type="Proteomes" id="UP000297253"/>
    </source>
</evidence>
<name>A0A4Y9J860_9STRE</name>